<evidence type="ECO:0000256" key="2">
    <source>
        <dbReference type="ARBA" id="ARBA00022722"/>
    </source>
</evidence>
<evidence type="ECO:0000259" key="7">
    <source>
        <dbReference type="SMART" id="SM00670"/>
    </source>
</evidence>
<keyword evidence="2" id="KW-0540">Nuclease</keyword>
<evidence type="ECO:0000256" key="4">
    <source>
        <dbReference type="ARBA" id="ARBA00022801"/>
    </source>
</evidence>
<dbReference type="PANTHER" id="PTHR33653">
    <property type="entry name" value="RIBONUCLEASE VAPC2"/>
    <property type="match status" value="1"/>
</dbReference>
<keyword evidence="5" id="KW-0460">Magnesium</keyword>
<keyword evidence="4" id="KW-0378">Hydrolase</keyword>
<comment type="similarity">
    <text evidence="6">Belongs to the PINc/VapC protein family.</text>
</comment>
<name>A0A284VIF0_9EURY</name>
<dbReference type="STRING" id="1392998.ANME2D_01972"/>
<dbReference type="RefSeq" id="WP_096203445.1">
    <property type="nucleotide sequence ID" value="NZ_FZMP01000008.1"/>
</dbReference>
<evidence type="ECO:0000256" key="3">
    <source>
        <dbReference type="ARBA" id="ARBA00022723"/>
    </source>
</evidence>
<dbReference type="EMBL" id="FZMP01000008">
    <property type="protein sequence ID" value="SNQ59044.1"/>
    <property type="molecule type" value="Genomic_DNA"/>
</dbReference>
<dbReference type="Proteomes" id="UP000218615">
    <property type="component" value="Unassembled WGS sequence"/>
</dbReference>
<dbReference type="PANTHER" id="PTHR33653:SF1">
    <property type="entry name" value="RIBONUCLEASE VAPC2"/>
    <property type="match status" value="1"/>
</dbReference>
<dbReference type="Gene3D" id="3.40.50.1010">
    <property type="entry name" value="5'-nuclease"/>
    <property type="match status" value="1"/>
</dbReference>
<dbReference type="InterPro" id="IPR050556">
    <property type="entry name" value="Type_II_TA_system_RNase"/>
</dbReference>
<keyword evidence="3" id="KW-0479">Metal-binding</keyword>
<dbReference type="Pfam" id="PF01850">
    <property type="entry name" value="PIN"/>
    <property type="match status" value="1"/>
</dbReference>
<gene>
    <name evidence="8" type="ORF">MNV_1050004</name>
</gene>
<evidence type="ECO:0000256" key="1">
    <source>
        <dbReference type="ARBA" id="ARBA00001946"/>
    </source>
</evidence>
<evidence type="ECO:0000313" key="9">
    <source>
        <dbReference type="Proteomes" id="UP000218615"/>
    </source>
</evidence>
<comment type="cofactor">
    <cofactor evidence="1">
        <name>Mg(2+)</name>
        <dbReference type="ChEBI" id="CHEBI:18420"/>
    </cofactor>
</comment>
<evidence type="ECO:0000256" key="5">
    <source>
        <dbReference type="ARBA" id="ARBA00022842"/>
    </source>
</evidence>
<dbReference type="OrthoDB" id="38049at2157"/>
<proteinExistence type="inferred from homology"/>
<dbReference type="AlphaFoldDB" id="A0A284VIF0"/>
<accession>A0A284VIF0</accession>
<evidence type="ECO:0000256" key="6">
    <source>
        <dbReference type="ARBA" id="ARBA00038093"/>
    </source>
</evidence>
<organism evidence="8 9">
    <name type="scientific">Candidatus Methanoperedens nitratireducens</name>
    <dbReference type="NCBI Taxonomy" id="1392998"/>
    <lineage>
        <taxon>Archaea</taxon>
        <taxon>Methanobacteriati</taxon>
        <taxon>Methanobacteriota</taxon>
        <taxon>Stenosarchaea group</taxon>
        <taxon>Methanomicrobia</taxon>
        <taxon>Methanosarcinales</taxon>
        <taxon>ANME-2 cluster</taxon>
        <taxon>Candidatus Methanoperedentaceae</taxon>
        <taxon>Candidatus Methanoperedens</taxon>
    </lineage>
</organism>
<dbReference type="GO" id="GO:0016787">
    <property type="term" value="F:hydrolase activity"/>
    <property type="evidence" value="ECO:0007669"/>
    <property type="project" value="UniProtKB-KW"/>
</dbReference>
<dbReference type="InterPro" id="IPR029060">
    <property type="entry name" value="PIN-like_dom_sf"/>
</dbReference>
<dbReference type="GO" id="GO:0046872">
    <property type="term" value="F:metal ion binding"/>
    <property type="evidence" value="ECO:0007669"/>
    <property type="project" value="UniProtKB-KW"/>
</dbReference>
<feature type="domain" description="PIN" evidence="7">
    <location>
        <begin position="1"/>
        <end position="122"/>
    </location>
</feature>
<reference evidence="9" key="1">
    <citation type="submission" date="2017-06" db="EMBL/GenBank/DDBJ databases">
        <authorList>
            <person name="Cremers G."/>
        </authorList>
    </citation>
    <scope>NUCLEOTIDE SEQUENCE [LARGE SCALE GENOMIC DNA]</scope>
</reference>
<keyword evidence="9" id="KW-1185">Reference proteome</keyword>
<dbReference type="GO" id="GO:0004518">
    <property type="term" value="F:nuclease activity"/>
    <property type="evidence" value="ECO:0007669"/>
    <property type="project" value="UniProtKB-KW"/>
</dbReference>
<dbReference type="InterPro" id="IPR002716">
    <property type="entry name" value="PIN_dom"/>
</dbReference>
<dbReference type="SMART" id="SM00670">
    <property type="entry name" value="PINc"/>
    <property type="match status" value="1"/>
</dbReference>
<dbReference type="SUPFAM" id="SSF88723">
    <property type="entry name" value="PIN domain-like"/>
    <property type="match status" value="1"/>
</dbReference>
<sequence length="134" mass="15231">MRIFLDTNIFLAILNKEETWELAEKLLLDVHNGKHTGYTSVICVSEILSGFYAEDESEKGETFLTDIKAINNLTITDVDLIIAKDAAKMRAKYKIKLPDAMIAASCMIHKCKLITQDENLRKVREIEVKSIDKI</sequence>
<evidence type="ECO:0000313" key="8">
    <source>
        <dbReference type="EMBL" id="SNQ59044.1"/>
    </source>
</evidence>
<protein>
    <recommendedName>
        <fullName evidence="7">PIN domain-containing protein</fullName>
    </recommendedName>
</protein>